<dbReference type="HOGENOM" id="CLU_000604_8_6_9"/>
<comment type="subcellular location">
    <subcellularLocation>
        <location evidence="1">Cell membrane</location>
        <topology evidence="1">Multi-pass membrane protein</topology>
    </subcellularLocation>
</comment>
<accession>F0T1V2</accession>
<dbReference type="AlphaFoldDB" id="F0T1V2"/>
<evidence type="ECO:0000256" key="7">
    <source>
        <dbReference type="SAM" id="Phobius"/>
    </source>
</evidence>
<dbReference type="STRING" id="645991.Sgly_0868"/>
<dbReference type="eggNOG" id="COG0577">
    <property type="taxonomic scope" value="Bacteria"/>
</dbReference>
<dbReference type="EMBL" id="CP002547">
    <property type="protein sequence ID" value="ADY55216.1"/>
    <property type="molecule type" value="Genomic_DNA"/>
</dbReference>
<dbReference type="InterPro" id="IPR050250">
    <property type="entry name" value="Macrolide_Exporter_MacB"/>
</dbReference>
<dbReference type="OrthoDB" id="9775474at2"/>
<sequence length="395" mass="42081">MSLLFFSIQNAFRKKAVAVLAVLGVAFGTALMTILFSLSAGMDHRVEGTFRELSNRVTISGRDAIFGGLYLGMGTKPIPSSSIEAIRDIPHVEKVYSQVSVVLRPQNNDYSMPLFGYGQEEIRDLANNPYNKIIEGSAPGNDQEMIIGKSLQEYMNLLNSPFAIGKVYPFLILEEGQAKKLELKVVGLYQTGNEVLDGAFSGSDKLARQIGRIPEGSVSAINVSVDGVDHVEAAAEAIKQELAGKKPELQVVVPGEVLNPVRNILEVLGKFLIAVSLVAVVAGGLSIMVVMLLSVINRMREFGILKALGWTPADIIFMVLVESLTLSLFGAALGIALGWAGVAVTRVFIAADIAVLSGQVMLSVLLAGILIGAAGGIYPAWCANSAAPVKILREV</sequence>
<evidence type="ECO:0000256" key="6">
    <source>
        <dbReference type="ARBA" id="ARBA00038076"/>
    </source>
</evidence>
<keyword evidence="11" id="KW-1185">Reference proteome</keyword>
<evidence type="ECO:0000259" key="9">
    <source>
        <dbReference type="Pfam" id="PF12704"/>
    </source>
</evidence>
<feature type="domain" description="ABC3 transporter permease C-terminal" evidence="8">
    <location>
        <begin position="274"/>
        <end position="381"/>
    </location>
</feature>
<reference evidence="10 11" key="1">
    <citation type="journal article" date="2011" name="Stand. Genomic Sci.">
        <title>Complete genome sequence of Syntrophobotulus glycolicus type strain (FlGlyR).</title>
        <authorList>
            <person name="Han C."/>
            <person name="Mwirichia R."/>
            <person name="Chertkov O."/>
            <person name="Held B."/>
            <person name="Lapidus A."/>
            <person name="Nolan M."/>
            <person name="Lucas S."/>
            <person name="Hammon N."/>
            <person name="Deshpande S."/>
            <person name="Cheng J.F."/>
            <person name="Tapia R."/>
            <person name="Goodwin L."/>
            <person name="Pitluck S."/>
            <person name="Huntemann M."/>
            <person name="Liolios K."/>
            <person name="Ivanova N."/>
            <person name="Pagani I."/>
            <person name="Mavromatis K."/>
            <person name="Ovchinikova G."/>
            <person name="Pati A."/>
            <person name="Chen A."/>
            <person name="Palaniappan K."/>
            <person name="Land M."/>
            <person name="Hauser L."/>
            <person name="Brambilla E.M."/>
            <person name="Rohde M."/>
            <person name="Spring S."/>
            <person name="Sikorski J."/>
            <person name="Goker M."/>
            <person name="Woyke T."/>
            <person name="Bristow J."/>
            <person name="Eisen J.A."/>
            <person name="Markowitz V."/>
            <person name="Hugenholtz P."/>
            <person name="Kyrpides N.C."/>
            <person name="Klenk H.P."/>
            <person name="Detter J.C."/>
        </authorList>
    </citation>
    <scope>NUCLEOTIDE SEQUENCE [LARGE SCALE GENOMIC DNA]</scope>
    <source>
        <strain evidence="11">DSM 8271 / FlGlyR</strain>
    </source>
</reference>
<evidence type="ECO:0000313" key="11">
    <source>
        <dbReference type="Proteomes" id="UP000007488"/>
    </source>
</evidence>
<dbReference type="PANTHER" id="PTHR30572">
    <property type="entry name" value="MEMBRANE COMPONENT OF TRANSPORTER-RELATED"/>
    <property type="match status" value="1"/>
</dbReference>
<keyword evidence="3 7" id="KW-0812">Transmembrane</keyword>
<evidence type="ECO:0000256" key="5">
    <source>
        <dbReference type="ARBA" id="ARBA00023136"/>
    </source>
</evidence>
<protein>
    <recommendedName>
        <fullName evidence="12">ABC3 transporter permease protein domain-containing protein</fullName>
    </recommendedName>
</protein>
<evidence type="ECO:0000313" key="10">
    <source>
        <dbReference type="EMBL" id="ADY55216.1"/>
    </source>
</evidence>
<dbReference type="InterPro" id="IPR025857">
    <property type="entry name" value="MacB_PCD"/>
</dbReference>
<organism evidence="10 11">
    <name type="scientific">Syntrophobotulus glycolicus (strain DSM 8271 / FlGlyR)</name>
    <dbReference type="NCBI Taxonomy" id="645991"/>
    <lineage>
        <taxon>Bacteria</taxon>
        <taxon>Bacillati</taxon>
        <taxon>Bacillota</taxon>
        <taxon>Clostridia</taxon>
        <taxon>Eubacteriales</taxon>
        <taxon>Desulfitobacteriaceae</taxon>
        <taxon>Syntrophobotulus</taxon>
    </lineage>
</organism>
<dbReference type="PANTHER" id="PTHR30572:SF4">
    <property type="entry name" value="ABC TRANSPORTER PERMEASE YTRF"/>
    <property type="match status" value="1"/>
</dbReference>
<feature type="transmembrane region" description="Helical" evidence="7">
    <location>
        <begin position="360"/>
        <end position="381"/>
    </location>
</feature>
<keyword evidence="2" id="KW-1003">Cell membrane</keyword>
<comment type="similarity">
    <text evidence="6">Belongs to the ABC-4 integral membrane protein family.</text>
</comment>
<dbReference type="Proteomes" id="UP000007488">
    <property type="component" value="Chromosome"/>
</dbReference>
<keyword evidence="5 7" id="KW-0472">Membrane</keyword>
<reference evidence="11" key="2">
    <citation type="submission" date="2011-02" db="EMBL/GenBank/DDBJ databases">
        <title>The complete genome of Syntrophobotulus glycolicus DSM 8271.</title>
        <authorList>
            <person name="Lucas S."/>
            <person name="Copeland A."/>
            <person name="Lapidus A."/>
            <person name="Bruce D."/>
            <person name="Goodwin L."/>
            <person name="Pitluck S."/>
            <person name="Kyrpides N."/>
            <person name="Mavromatis K."/>
            <person name="Pagani I."/>
            <person name="Ivanova N."/>
            <person name="Mikhailova N."/>
            <person name="Chertkov O."/>
            <person name="Held B."/>
            <person name="Detter J.C."/>
            <person name="Tapia R."/>
            <person name="Han C."/>
            <person name="Land M."/>
            <person name="Hauser L."/>
            <person name="Markowitz V."/>
            <person name="Cheng J.-F."/>
            <person name="Hugenholtz P."/>
            <person name="Woyke T."/>
            <person name="Wu D."/>
            <person name="Spring S."/>
            <person name="Schroeder M."/>
            <person name="Brambilla E."/>
            <person name="Klenk H.-P."/>
            <person name="Eisen J.A."/>
        </authorList>
    </citation>
    <scope>NUCLEOTIDE SEQUENCE [LARGE SCALE GENOMIC DNA]</scope>
    <source>
        <strain evidence="11">DSM 8271 / FlGlyR</strain>
    </source>
</reference>
<evidence type="ECO:0008006" key="12">
    <source>
        <dbReference type="Google" id="ProtNLM"/>
    </source>
</evidence>
<evidence type="ECO:0000256" key="3">
    <source>
        <dbReference type="ARBA" id="ARBA00022692"/>
    </source>
</evidence>
<name>F0T1V2_SYNGF</name>
<evidence type="ECO:0000256" key="2">
    <source>
        <dbReference type="ARBA" id="ARBA00022475"/>
    </source>
</evidence>
<keyword evidence="4 7" id="KW-1133">Transmembrane helix</keyword>
<dbReference type="KEGG" id="sgy:Sgly_0868"/>
<feature type="domain" description="MacB-like periplasmic core" evidence="9">
    <location>
        <begin position="19"/>
        <end position="240"/>
    </location>
</feature>
<evidence type="ECO:0000256" key="4">
    <source>
        <dbReference type="ARBA" id="ARBA00022989"/>
    </source>
</evidence>
<evidence type="ECO:0000259" key="8">
    <source>
        <dbReference type="Pfam" id="PF02687"/>
    </source>
</evidence>
<dbReference type="RefSeq" id="WP_013624087.1">
    <property type="nucleotide sequence ID" value="NC_015172.1"/>
</dbReference>
<gene>
    <name evidence="10" type="ordered locus">Sgly_0868</name>
</gene>
<evidence type="ECO:0000256" key="1">
    <source>
        <dbReference type="ARBA" id="ARBA00004651"/>
    </source>
</evidence>
<dbReference type="Pfam" id="PF12704">
    <property type="entry name" value="MacB_PCD"/>
    <property type="match status" value="1"/>
</dbReference>
<proteinExistence type="inferred from homology"/>
<dbReference type="GO" id="GO:0022857">
    <property type="term" value="F:transmembrane transporter activity"/>
    <property type="evidence" value="ECO:0007669"/>
    <property type="project" value="TreeGrafter"/>
</dbReference>
<feature type="transmembrane region" description="Helical" evidence="7">
    <location>
        <begin position="303"/>
        <end position="321"/>
    </location>
</feature>
<dbReference type="GO" id="GO:0005886">
    <property type="term" value="C:plasma membrane"/>
    <property type="evidence" value="ECO:0007669"/>
    <property type="project" value="UniProtKB-SubCell"/>
</dbReference>
<feature type="transmembrane region" description="Helical" evidence="7">
    <location>
        <begin position="327"/>
        <end position="348"/>
    </location>
</feature>
<dbReference type="Pfam" id="PF02687">
    <property type="entry name" value="FtsX"/>
    <property type="match status" value="1"/>
</dbReference>
<dbReference type="InterPro" id="IPR003838">
    <property type="entry name" value="ABC3_permease_C"/>
</dbReference>
<feature type="transmembrane region" description="Helical" evidence="7">
    <location>
        <begin position="271"/>
        <end position="296"/>
    </location>
</feature>